<evidence type="ECO:0000256" key="10">
    <source>
        <dbReference type="PROSITE-ProRule" id="PRU10141"/>
    </source>
</evidence>
<feature type="region of interest" description="Disordered" evidence="11">
    <location>
        <begin position="552"/>
        <end position="669"/>
    </location>
</feature>
<accession>A0A4R0RJK9</accession>
<feature type="domain" description="FHA" evidence="12">
    <location>
        <begin position="67"/>
        <end position="115"/>
    </location>
</feature>
<feature type="region of interest" description="Disordered" evidence="11">
    <location>
        <begin position="463"/>
        <end position="524"/>
    </location>
</feature>
<gene>
    <name evidence="14" type="ORF">EIP91_000282</name>
</gene>
<evidence type="ECO:0000259" key="13">
    <source>
        <dbReference type="PROSITE" id="PS50011"/>
    </source>
</evidence>
<dbReference type="CDD" id="cd00060">
    <property type="entry name" value="FHA"/>
    <property type="match status" value="1"/>
</dbReference>
<dbReference type="Pfam" id="PF00498">
    <property type="entry name" value="FHA"/>
    <property type="match status" value="1"/>
</dbReference>
<dbReference type="Gene3D" id="1.10.510.10">
    <property type="entry name" value="Transferase(Phosphotransferase) domain 1"/>
    <property type="match status" value="1"/>
</dbReference>
<evidence type="ECO:0000256" key="3">
    <source>
        <dbReference type="ARBA" id="ARBA00022679"/>
    </source>
</evidence>
<evidence type="ECO:0000256" key="5">
    <source>
        <dbReference type="ARBA" id="ARBA00022777"/>
    </source>
</evidence>
<feature type="binding site" evidence="8">
    <location>
        <position position="320"/>
    </location>
    <ligand>
        <name>ATP</name>
        <dbReference type="ChEBI" id="CHEBI:30616"/>
    </ligand>
</feature>
<dbReference type="InterPro" id="IPR000719">
    <property type="entry name" value="Prot_kinase_dom"/>
</dbReference>
<evidence type="ECO:0000256" key="1">
    <source>
        <dbReference type="ARBA" id="ARBA00005575"/>
    </source>
</evidence>
<dbReference type="Gene3D" id="2.60.200.20">
    <property type="match status" value="1"/>
</dbReference>
<dbReference type="PROSITE" id="PS00107">
    <property type="entry name" value="PROTEIN_KINASE_ATP"/>
    <property type="match status" value="1"/>
</dbReference>
<dbReference type="GO" id="GO:0005524">
    <property type="term" value="F:ATP binding"/>
    <property type="evidence" value="ECO:0007669"/>
    <property type="project" value="UniProtKB-UniRule"/>
</dbReference>
<dbReference type="AlphaFoldDB" id="A0A4R0RJK9"/>
<evidence type="ECO:0000256" key="8">
    <source>
        <dbReference type="PIRSR" id="PIRSR630616-2"/>
    </source>
</evidence>
<feature type="region of interest" description="Disordered" evidence="11">
    <location>
        <begin position="1"/>
        <end position="39"/>
    </location>
</feature>
<feature type="cross-link" description="Glycyl lysine isopeptide (Lys-Gly) (interchain with G-Cter in SUMO2)" evidence="9">
    <location>
        <position position="302"/>
    </location>
</feature>
<reference evidence="14 15" key="1">
    <citation type="submission" date="2018-11" db="EMBL/GenBank/DDBJ databases">
        <title>Genome assembly of Steccherinum ochraceum LE-BIN_3174, the white-rot fungus of the Steccherinaceae family (The Residual Polyporoid clade, Polyporales, Basidiomycota).</title>
        <authorList>
            <person name="Fedorova T.V."/>
            <person name="Glazunova O.A."/>
            <person name="Landesman E.O."/>
            <person name="Moiseenko K.V."/>
            <person name="Psurtseva N.V."/>
            <person name="Savinova O.S."/>
            <person name="Shakhova N.V."/>
            <person name="Tyazhelova T.V."/>
            <person name="Vasina D.V."/>
        </authorList>
    </citation>
    <scope>NUCLEOTIDE SEQUENCE [LARGE SCALE GENOMIC DNA]</scope>
    <source>
        <strain evidence="14 15">LE-BIN_3174</strain>
    </source>
</reference>
<sequence length="669" mass="74038">MQPPPTPAQDGMPADDGNQATQNTQQATQPDSQDPSADMDQHLWGYLLPCNPKHIRRVDFARFQSDFKLGRDRSNHVLFPGKKVSNFHCEISFRGDAVTVKDKSSNGTFINGEKIGKDKFATLKDGSEIAFGTAQPQPDHDGVEDYRFIFRNTSSPQKADGLYAHYCLIKELGKGSFATVMLAMNKNNGLHYAVKMIQASKLRGHHTPNTDGIDTPSESAKWAREISIMQSLEHENICQLKEVFFEASNINLVLELVDGGDLLDYILKRDGVPEDESRDFTYQLCKAMAYIHRKGITHRDLKPENVLITSSVPPKVKVADFGLAKMVDSYTMLRTMCGTPSYLAPEVVLQSNQEGYQQVVDSWSVGVIVFSMLSNVAPFETYTEAHLAEAAGQQRTIKDQVLSRRVNWDYVRQRNVSPECMDFINRLLRTDPAARLKLVEAHMHPWLRGHDSEAFAVEFANRQSRGGAPSNGDANGAPEANRDASMQDAGAPDASMQDMSQPARMPGAFNNGGESMQRESSRLHRRRQVLIDAQEDELPVLQPSQEMIDGAHSAEQRYYESSSRPNKRKAAPFEGSLTPMPEDDGEEEAANGIKDLSMADVASNAARSPSPPNTRAKKAKPAADSPPKSARGRGKQVQVDEGADASTPVRRSARLNEPSPQKTRKAARK</sequence>
<feature type="domain" description="Protein kinase" evidence="13">
    <location>
        <begin position="166"/>
        <end position="447"/>
    </location>
</feature>
<comment type="similarity">
    <text evidence="1">Belongs to the protein kinase superfamily. CAMK Ser/Thr protein kinase family. CHEK2 subfamily.</text>
</comment>
<dbReference type="SUPFAM" id="SSF56112">
    <property type="entry name" value="Protein kinase-like (PK-like)"/>
    <property type="match status" value="1"/>
</dbReference>
<dbReference type="InterPro" id="IPR030616">
    <property type="entry name" value="Aur-like"/>
</dbReference>
<dbReference type="GO" id="GO:0004674">
    <property type="term" value="F:protein serine/threonine kinase activity"/>
    <property type="evidence" value="ECO:0007669"/>
    <property type="project" value="UniProtKB-KW"/>
</dbReference>
<evidence type="ECO:0000259" key="12">
    <source>
        <dbReference type="PROSITE" id="PS50006"/>
    </source>
</evidence>
<dbReference type="InterPro" id="IPR008271">
    <property type="entry name" value="Ser/Thr_kinase_AS"/>
</dbReference>
<dbReference type="InterPro" id="IPR011009">
    <property type="entry name" value="Kinase-like_dom_sf"/>
</dbReference>
<dbReference type="Proteomes" id="UP000292702">
    <property type="component" value="Unassembled WGS sequence"/>
</dbReference>
<dbReference type="OrthoDB" id="10252171at2759"/>
<proteinExistence type="inferred from homology"/>
<dbReference type="PANTHER" id="PTHR24350">
    <property type="entry name" value="SERINE/THREONINE-PROTEIN KINASE IAL-RELATED"/>
    <property type="match status" value="1"/>
</dbReference>
<feature type="binding site" evidence="8 10">
    <location>
        <position position="195"/>
    </location>
    <ligand>
        <name>ATP</name>
        <dbReference type="ChEBI" id="CHEBI:30616"/>
    </ligand>
</feature>
<dbReference type="SMART" id="SM00240">
    <property type="entry name" value="FHA"/>
    <property type="match status" value="1"/>
</dbReference>
<comment type="caution">
    <text evidence="14">The sequence shown here is derived from an EMBL/GenBank/DDBJ whole genome shotgun (WGS) entry which is preliminary data.</text>
</comment>
<keyword evidence="15" id="KW-1185">Reference proteome</keyword>
<evidence type="ECO:0000313" key="14">
    <source>
        <dbReference type="EMBL" id="TCD67312.1"/>
    </source>
</evidence>
<keyword evidence="2" id="KW-0723">Serine/threonine-protein kinase</keyword>
<dbReference type="InterPro" id="IPR000253">
    <property type="entry name" value="FHA_dom"/>
</dbReference>
<keyword evidence="4 8" id="KW-0547">Nucleotide-binding</keyword>
<protein>
    <recommendedName>
        <fullName evidence="16">Pkinase-domain-containing protein</fullName>
    </recommendedName>
</protein>
<keyword evidence="6 8" id="KW-0067">ATP-binding</keyword>
<dbReference type="PROSITE" id="PS50006">
    <property type="entry name" value="FHA_DOMAIN"/>
    <property type="match status" value="1"/>
</dbReference>
<evidence type="ECO:0008006" key="16">
    <source>
        <dbReference type="Google" id="ProtNLM"/>
    </source>
</evidence>
<dbReference type="FunFam" id="1.10.510.10:FF:000571">
    <property type="entry name" value="Maternal embryonic leucine zipper kinase"/>
    <property type="match status" value="1"/>
</dbReference>
<dbReference type="PROSITE" id="PS00108">
    <property type="entry name" value="PROTEIN_KINASE_ST"/>
    <property type="match status" value="1"/>
</dbReference>
<evidence type="ECO:0000313" key="15">
    <source>
        <dbReference type="Proteomes" id="UP000292702"/>
    </source>
</evidence>
<feature type="active site" description="Proton acceptor" evidence="7">
    <location>
        <position position="300"/>
    </location>
</feature>
<evidence type="ECO:0000256" key="4">
    <source>
        <dbReference type="ARBA" id="ARBA00022741"/>
    </source>
</evidence>
<evidence type="ECO:0000256" key="7">
    <source>
        <dbReference type="PIRSR" id="PIRSR630616-1"/>
    </source>
</evidence>
<keyword evidence="3" id="KW-0808">Transferase</keyword>
<keyword evidence="5" id="KW-0418">Kinase</keyword>
<dbReference type="SUPFAM" id="SSF49879">
    <property type="entry name" value="SMAD/FHA domain"/>
    <property type="match status" value="1"/>
</dbReference>
<evidence type="ECO:0000256" key="2">
    <source>
        <dbReference type="ARBA" id="ARBA00022527"/>
    </source>
</evidence>
<dbReference type="SMART" id="SM00220">
    <property type="entry name" value="S_TKc"/>
    <property type="match status" value="1"/>
</dbReference>
<dbReference type="PROSITE" id="PS50011">
    <property type="entry name" value="PROTEIN_KINASE_DOM"/>
    <property type="match status" value="1"/>
</dbReference>
<evidence type="ECO:0000256" key="11">
    <source>
        <dbReference type="SAM" id="MobiDB-lite"/>
    </source>
</evidence>
<evidence type="ECO:0000256" key="6">
    <source>
        <dbReference type="ARBA" id="ARBA00022840"/>
    </source>
</evidence>
<feature type="binding site" evidence="8">
    <location>
        <begin position="304"/>
        <end position="305"/>
    </location>
    <ligand>
        <name>ATP</name>
        <dbReference type="ChEBI" id="CHEBI:30616"/>
    </ligand>
</feature>
<dbReference type="InterPro" id="IPR008984">
    <property type="entry name" value="SMAD_FHA_dom_sf"/>
</dbReference>
<dbReference type="STRING" id="92696.A0A4R0RJK9"/>
<feature type="compositionally biased region" description="Low complexity" evidence="11">
    <location>
        <begin position="18"/>
        <end position="29"/>
    </location>
</feature>
<dbReference type="Pfam" id="PF00069">
    <property type="entry name" value="Pkinase"/>
    <property type="match status" value="1"/>
</dbReference>
<dbReference type="InterPro" id="IPR017441">
    <property type="entry name" value="Protein_kinase_ATP_BS"/>
</dbReference>
<organism evidence="14 15">
    <name type="scientific">Steccherinum ochraceum</name>
    <dbReference type="NCBI Taxonomy" id="92696"/>
    <lineage>
        <taxon>Eukaryota</taxon>
        <taxon>Fungi</taxon>
        <taxon>Dikarya</taxon>
        <taxon>Basidiomycota</taxon>
        <taxon>Agaricomycotina</taxon>
        <taxon>Agaricomycetes</taxon>
        <taxon>Polyporales</taxon>
        <taxon>Steccherinaceae</taxon>
        <taxon>Steccherinum</taxon>
    </lineage>
</organism>
<evidence type="ECO:0000256" key="9">
    <source>
        <dbReference type="PIRSR" id="PIRSR630616-3"/>
    </source>
</evidence>
<dbReference type="EMBL" id="RWJN01000102">
    <property type="protein sequence ID" value="TCD67312.1"/>
    <property type="molecule type" value="Genomic_DNA"/>
</dbReference>
<name>A0A4R0RJK9_9APHY</name>